<feature type="compositionally biased region" description="Basic residues" evidence="12">
    <location>
        <begin position="109"/>
        <end position="120"/>
    </location>
</feature>
<dbReference type="GO" id="GO:0005737">
    <property type="term" value="C:cytoplasm"/>
    <property type="evidence" value="ECO:0007669"/>
    <property type="project" value="TreeGrafter"/>
</dbReference>
<dbReference type="Pfam" id="PF16891">
    <property type="entry name" value="STPPase_N"/>
    <property type="match status" value="1"/>
</dbReference>
<dbReference type="InterPro" id="IPR031675">
    <property type="entry name" value="STPPase_N"/>
</dbReference>
<dbReference type="InterPro" id="IPR006186">
    <property type="entry name" value="Ser/Thr-sp_prot-phosphatase"/>
</dbReference>
<dbReference type="GO" id="GO:0006883">
    <property type="term" value="P:intracellular sodium ion homeostasis"/>
    <property type="evidence" value="ECO:0007669"/>
    <property type="project" value="UniProtKB-ARBA"/>
</dbReference>
<comment type="similarity">
    <text evidence="7">Belongs to the PPP phosphatase family. PP-Z subfamily.</text>
</comment>
<keyword evidence="6" id="KW-0464">Manganese</keyword>
<dbReference type="PANTHER" id="PTHR11668">
    <property type="entry name" value="SERINE/THREONINE PROTEIN PHOSPHATASE"/>
    <property type="match status" value="1"/>
</dbReference>
<evidence type="ECO:0000256" key="1">
    <source>
        <dbReference type="ARBA" id="ARBA00001936"/>
    </source>
</evidence>
<feature type="region of interest" description="Disordered" evidence="12">
    <location>
        <begin position="1"/>
        <end position="268"/>
    </location>
</feature>
<dbReference type="InterPro" id="IPR050341">
    <property type="entry name" value="PP1_catalytic_subunit"/>
</dbReference>
<dbReference type="Proteomes" id="UP000002866">
    <property type="component" value="Chromosome 1"/>
</dbReference>
<feature type="compositionally biased region" description="Polar residues" evidence="12">
    <location>
        <begin position="171"/>
        <end position="188"/>
    </location>
</feature>
<feature type="region of interest" description="Disordered" evidence="12">
    <location>
        <begin position="284"/>
        <end position="411"/>
    </location>
</feature>
<keyword evidence="2" id="KW-0449">Lipoprotein</keyword>
<comment type="catalytic activity">
    <reaction evidence="8">
        <text>O-phospho-L-seryl-[protein] + H2O = L-seryl-[protein] + phosphate</text>
        <dbReference type="Rhea" id="RHEA:20629"/>
        <dbReference type="Rhea" id="RHEA-COMP:9863"/>
        <dbReference type="Rhea" id="RHEA-COMP:11604"/>
        <dbReference type="ChEBI" id="CHEBI:15377"/>
        <dbReference type="ChEBI" id="CHEBI:29999"/>
        <dbReference type="ChEBI" id="CHEBI:43474"/>
        <dbReference type="ChEBI" id="CHEBI:83421"/>
        <dbReference type="EC" id="3.1.3.16"/>
    </reaction>
</comment>
<comment type="catalytic activity">
    <reaction evidence="9 11">
        <text>O-phospho-L-threonyl-[protein] + H2O = L-threonyl-[protein] + phosphate</text>
        <dbReference type="Rhea" id="RHEA:47004"/>
        <dbReference type="Rhea" id="RHEA-COMP:11060"/>
        <dbReference type="Rhea" id="RHEA-COMP:11605"/>
        <dbReference type="ChEBI" id="CHEBI:15377"/>
        <dbReference type="ChEBI" id="CHEBI:30013"/>
        <dbReference type="ChEBI" id="CHEBI:43474"/>
        <dbReference type="ChEBI" id="CHEBI:61977"/>
        <dbReference type="EC" id="3.1.3.16"/>
    </reaction>
</comment>
<feature type="compositionally biased region" description="Low complexity" evidence="12">
    <location>
        <begin position="328"/>
        <end position="342"/>
    </location>
</feature>
<evidence type="ECO:0000256" key="11">
    <source>
        <dbReference type="RuleBase" id="RU004273"/>
    </source>
</evidence>
<keyword evidence="5" id="KW-0904">Protein phosphatase</keyword>
<dbReference type="InParanoid" id="I2GWI7"/>
<feature type="compositionally biased region" description="Low complexity" evidence="12">
    <location>
        <begin position="71"/>
        <end position="102"/>
    </location>
</feature>
<dbReference type="SMART" id="SM00156">
    <property type="entry name" value="PP2Ac"/>
    <property type="match status" value="1"/>
</dbReference>
<name>I2GWI7_HENB6</name>
<reference evidence="14 15" key="1">
    <citation type="journal article" date="2011" name="Proc. Natl. Acad. Sci. U.S.A.">
        <title>Evolutionary erosion of yeast sex chromosomes by mating-type switching accidents.</title>
        <authorList>
            <person name="Gordon J.L."/>
            <person name="Armisen D."/>
            <person name="Proux-Wera E."/>
            <person name="Oheigeartaigh S.S."/>
            <person name="Byrne K.P."/>
            <person name="Wolfe K.H."/>
        </authorList>
    </citation>
    <scope>NUCLEOTIDE SEQUENCE [LARGE SCALE GENOMIC DNA]</scope>
    <source>
        <strain evidence="15">ATCC 34711 / CBS 6284 / DSM 70876 / NBRC 10599 / NRRL Y-10934 / UCD 77-7</strain>
    </source>
</reference>
<evidence type="ECO:0000256" key="6">
    <source>
        <dbReference type="ARBA" id="ARBA00023211"/>
    </source>
</evidence>
<evidence type="ECO:0000313" key="14">
    <source>
        <dbReference type="EMBL" id="CCH58489.1"/>
    </source>
</evidence>
<feature type="compositionally biased region" description="Low complexity" evidence="12">
    <location>
        <begin position="1"/>
        <end position="46"/>
    </location>
</feature>
<feature type="compositionally biased region" description="Polar residues" evidence="12">
    <location>
        <begin position="218"/>
        <end position="242"/>
    </location>
</feature>
<feature type="compositionally biased region" description="Polar residues" evidence="12">
    <location>
        <begin position="198"/>
        <end position="207"/>
    </location>
</feature>
<keyword evidence="3" id="KW-0479">Metal-binding</keyword>
<dbReference type="HOGENOM" id="CLU_004962_3_0_1"/>
<dbReference type="PANTHER" id="PTHR11668:SF484">
    <property type="entry name" value="SERINE_THREONINE-PROTEIN PHOSPHATASE PP-Z1-RELATED"/>
    <property type="match status" value="1"/>
</dbReference>
<dbReference type="GO" id="GO:0004722">
    <property type="term" value="F:protein serine/threonine phosphatase activity"/>
    <property type="evidence" value="ECO:0007669"/>
    <property type="project" value="UniProtKB-EC"/>
</dbReference>
<proteinExistence type="inferred from homology"/>
<keyword evidence="2" id="KW-0519">Myristate</keyword>
<feature type="compositionally biased region" description="Polar residues" evidence="12">
    <location>
        <begin position="121"/>
        <end position="143"/>
    </location>
</feature>
<feature type="compositionally biased region" description="Polar residues" evidence="12">
    <location>
        <begin position="397"/>
        <end position="411"/>
    </location>
</feature>
<evidence type="ECO:0000256" key="3">
    <source>
        <dbReference type="ARBA" id="ARBA00022723"/>
    </source>
</evidence>
<evidence type="ECO:0000256" key="8">
    <source>
        <dbReference type="ARBA" id="ARBA00047761"/>
    </source>
</evidence>
<evidence type="ECO:0000313" key="15">
    <source>
        <dbReference type="Proteomes" id="UP000002866"/>
    </source>
</evidence>
<dbReference type="STRING" id="1071380.I2GWI7"/>
<dbReference type="KEGG" id="tbl:TBLA_0A06980"/>
<evidence type="ECO:0000256" key="9">
    <source>
        <dbReference type="ARBA" id="ARBA00048336"/>
    </source>
</evidence>
<feature type="compositionally biased region" description="Low complexity" evidence="12">
    <location>
        <begin position="289"/>
        <end position="318"/>
    </location>
</feature>
<evidence type="ECO:0000256" key="7">
    <source>
        <dbReference type="ARBA" id="ARBA00029458"/>
    </source>
</evidence>
<evidence type="ECO:0000256" key="4">
    <source>
        <dbReference type="ARBA" id="ARBA00022801"/>
    </source>
</evidence>
<dbReference type="GO" id="GO:0046872">
    <property type="term" value="F:metal ion binding"/>
    <property type="evidence" value="ECO:0007669"/>
    <property type="project" value="UniProtKB-KW"/>
</dbReference>
<dbReference type="OrthoDB" id="1930084at2759"/>
<dbReference type="eggNOG" id="KOG0374">
    <property type="taxonomic scope" value="Eukaryota"/>
</dbReference>
<dbReference type="Gene3D" id="3.60.21.10">
    <property type="match status" value="1"/>
</dbReference>
<feature type="compositionally biased region" description="Low complexity" evidence="12">
    <location>
        <begin position="377"/>
        <end position="393"/>
    </location>
</feature>
<dbReference type="RefSeq" id="XP_004178008.1">
    <property type="nucleotide sequence ID" value="XM_004177960.1"/>
</dbReference>
<dbReference type="OMA" id="SFQYYEN"/>
<dbReference type="InterPro" id="IPR004843">
    <property type="entry name" value="Calcineurin-like_PHP"/>
</dbReference>
<sequence length="859" mass="95129">MGNSSSKPPKSSPTSSSNTTRSKPMKTSSSSTAASSNSKRNGNRSSTQLESRSRPQLESSNSFSSNNIQTINGDNSNYSNNTNNINTYNSNNSNNNDLPNLSKIDSRHTTRSQKSLRSRGSHSSLTKMSSNNSVEQETNQFYRSGSTANNNSSGNQIASTNSNSNNNSRSYLSVPSETYSKSTPTTPSGKEFRDDDSNYNSSLQTRPGSLHQRHHSMGNLNTIDDKSTNSMRRSSFNTNSDLPPSMIKMEPKSPILQNNSNIYSSPSNANSMTYYESALTDDEDDKHANNISNNNIPASNNNDNEIMTSSRRTNSSNNGSLDIRRSSKQSSRTSSFTSISKINSKRKSFESSNDNSNSASNINFPNSSSTHHQPMIRSNSHASSVHSRRSSMGSNGGTAYSTPLNSPAVKNNSITNSSDYFSYHSEPSDANNLAGTNFNVNDMNVDNNNKINSNTISSSQNNGDLIINNNFSSQFNNVTNYNNNNTNNDPNNNNLNQMITMADGSIRNLDPTYNNGGSRQTLDANNQGQIKKKKPIKPIDIDLTIQKLLDAGYAAKKTKNVCLKNSEIAQICHLVREIFLSQPSLLELSSPVKIVGDVHGQYGDLLRLFTKCGFPPAANYLFLGDYVDRGKQSLETILLLFCYKIKYPENFFLLRGNHECANVTRVYGFYDECKRRCNIKTWKVFIDTFNTLPLAAIVAGKIFCVHGGLSPILNSMDEIRHVSRPTDVPDFGLINDLLWSDPTDSPNEWEDNERGVSYCYNKVAINKFLNRFGFDLVCRAHMVVEDGYEFFNDRSLVTVFSAPNYCGEFDNWGAVMSVSEGLLCSFELLDPLDSAALKQVMKKGRQERKIANKQNQSTA</sequence>
<dbReference type="EMBL" id="HE806316">
    <property type="protein sequence ID" value="CCH58489.1"/>
    <property type="molecule type" value="Genomic_DNA"/>
</dbReference>
<dbReference type="GeneID" id="14492999"/>
<dbReference type="GO" id="GO:0005634">
    <property type="term" value="C:nucleus"/>
    <property type="evidence" value="ECO:0007669"/>
    <property type="project" value="TreeGrafter"/>
</dbReference>
<dbReference type="EC" id="3.1.3.16" evidence="11"/>
<dbReference type="PRINTS" id="PR00114">
    <property type="entry name" value="STPHPHTASE"/>
</dbReference>
<keyword evidence="15" id="KW-1185">Reference proteome</keyword>
<dbReference type="FunFam" id="3.60.21.10:FF:000006">
    <property type="entry name" value="Serine/threonine-protein phosphatase"/>
    <property type="match status" value="1"/>
</dbReference>
<dbReference type="PROSITE" id="PS00125">
    <property type="entry name" value="SER_THR_PHOSPHATASE"/>
    <property type="match status" value="1"/>
</dbReference>
<evidence type="ECO:0000256" key="2">
    <source>
        <dbReference type="ARBA" id="ARBA00022707"/>
    </source>
</evidence>
<feature type="compositionally biased region" description="Polar residues" evidence="12">
    <location>
        <begin position="47"/>
        <end position="70"/>
    </location>
</feature>
<dbReference type="SUPFAM" id="SSF56300">
    <property type="entry name" value="Metallo-dependent phosphatases"/>
    <property type="match status" value="1"/>
</dbReference>
<dbReference type="InterPro" id="IPR029052">
    <property type="entry name" value="Metallo-depent_PP-like"/>
</dbReference>
<dbReference type="FunCoup" id="I2GWI7">
    <property type="interactions" value="378"/>
</dbReference>
<feature type="domain" description="Serine/threonine specific protein phosphatases" evidence="13">
    <location>
        <begin position="654"/>
        <end position="659"/>
    </location>
</feature>
<comment type="cofactor">
    <cofactor evidence="1">
        <name>Mn(2+)</name>
        <dbReference type="ChEBI" id="CHEBI:29035"/>
    </cofactor>
</comment>
<dbReference type="CDD" id="cd07414">
    <property type="entry name" value="MPP_PP1_PPKL"/>
    <property type="match status" value="1"/>
</dbReference>
<organism evidence="14 15">
    <name type="scientific">Henningerozyma blattae (strain ATCC 34711 / CBS 6284 / DSM 70876 / NBRC 10599 / NRRL Y-10934 / UCD 77-7)</name>
    <name type="common">Yeast</name>
    <name type="synonym">Tetrapisispora blattae</name>
    <dbReference type="NCBI Taxonomy" id="1071380"/>
    <lineage>
        <taxon>Eukaryota</taxon>
        <taxon>Fungi</taxon>
        <taxon>Dikarya</taxon>
        <taxon>Ascomycota</taxon>
        <taxon>Saccharomycotina</taxon>
        <taxon>Saccharomycetes</taxon>
        <taxon>Saccharomycetales</taxon>
        <taxon>Saccharomycetaceae</taxon>
        <taxon>Henningerozyma</taxon>
    </lineage>
</organism>
<comment type="function">
    <text evidence="10">Essential for the maintenance of cell size and integrity in response to osmotic stress.</text>
</comment>
<feature type="compositionally biased region" description="Polar residues" evidence="12">
    <location>
        <begin position="255"/>
        <end position="268"/>
    </location>
</feature>
<evidence type="ECO:0000256" key="10">
    <source>
        <dbReference type="ARBA" id="ARBA00053877"/>
    </source>
</evidence>
<keyword evidence="4 11" id="KW-0378">Hydrolase</keyword>
<gene>
    <name evidence="14" type="primary">TBLA0A06980</name>
    <name evidence="14" type="ORF">TBLA_0A06980</name>
</gene>
<evidence type="ECO:0000256" key="12">
    <source>
        <dbReference type="SAM" id="MobiDB-lite"/>
    </source>
</evidence>
<feature type="compositionally biased region" description="Low complexity" evidence="12">
    <location>
        <begin position="351"/>
        <end position="363"/>
    </location>
</feature>
<dbReference type="AlphaFoldDB" id="I2GWI7"/>
<accession>I2GWI7</accession>
<protein>
    <recommendedName>
        <fullName evidence="11">Serine/threonine-protein phosphatase</fullName>
        <ecNumber evidence="11">3.1.3.16</ecNumber>
    </recommendedName>
</protein>
<feature type="compositionally biased region" description="Low complexity" evidence="12">
    <location>
        <begin position="144"/>
        <end position="170"/>
    </location>
</feature>
<evidence type="ECO:0000259" key="13">
    <source>
        <dbReference type="PROSITE" id="PS00125"/>
    </source>
</evidence>
<evidence type="ECO:0000256" key="5">
    <source>
        <dbReference type="ARBA" id="ARBA00022912"/>
    </source>
</evidence>
<dbReference type="Pfam" id="PF00149">
    <property type="entry name" value="Metallophos"/>
    <property type="match status" value="1"/>
</dbReference>